<name>A0A085VXH8_9BACT</name>
<dbReference type="InterPro" id="IPR005532">
    <property type="entry name" value="SUMF_dom"/>
</dbReference>
<protein>
    <submittedName>
        <fullName evidence="2">Sulfatase modifying factor 1 (C-alpha-formyglycine-generating enzyme 1)</fullName>
    </submittedName>
</protein>
<dbReference type="Pfam" id="PF03781">
    <property type="entry name" value="FGE-sulfatase"/>
    <property type="match status" value="1"/>
</dbReference>
<proteinExistence type="predicted"/>
<dbReference type="InterPro" id="IPR042095">
    <property type="entry name" value="SUMF_sf"/>
</dbReference>
<keyword evidence="3" id="KW-1185">Reference proteome</keyword>
<dbReference type="SUPFAM" id="SSF56436">
    <property type="entry name" value="C-type lectin-like"/>
    <property type="match status" value="1"/>
</dbReference>
<dbReference type="InterPro" id="IPR051043">
    <property type="entry name" value="Sulfatase_Mod_Factor_Kinase"/>
</dbReference>
<evidence type="ECO:0000313" key="3">
    <source>
        <dbReference type="Proteomes" id="UP000028725"/>
    </source>
</evidence>
<dbReference type="EMBL" id="JMCB01000031">
    <property type="protein sequence ID" value="KFE60141.1"/>
    <property type="molecule type" value="Genomic_DNA"/>
</dbReference>
<dbReference type="Proteomes" id="UP000028725">
    <property type="component" value="Unassembled WGS sequence"/>
</dbReference>
<gene>
    <name evidence="2" type="ORF">DB31_6012</name>
</gene>
<dbReference type="OrthoDB" id="9768004at2"/>
<accession>A0A085VXH8</accession>
<dbReference type="AlphaFoldDB" id="A0A085VXH8"/>
<evidence type="ECO:0000313" key="2">
    <source>
        <dbReference type="EMBL" id="KFE60141.1"/>
    </source>
</evidence>
<dbReference type="PATRIC" id="fig|394096.3.peg.8730"/>
<reference evidence="2 3" key="1">
    <citation type="submission" date="2014-04" db="EMBL/GenBank/DDBJ databases">
        <title>Genome assembly of Hyalangium minutum DSM 14724.</title>
        <authorList>
            <person name="Sharma G."/>
            <person name="Subramanian S."/>
        </authorList>
    </citation>
    <scope>NUCLEOTIDE SEQUENCE [LARGE SCALE GENOMIC DNA]</scope>
    <source>
        <strain evidence="2 3">DSM 14724</strain>
    </source>
</reference>
<sequence length="355" mass="39924">MSVIDEALARAEEQRSRGDFMGAAATLDAVAWKDRERVVPLLQQDLDRLAVKEHGLVFRYIPAGSFVMGNANGEPDERPAHRVTLPGFWMSEAPLSWDDFARVLGWPDPYGRPTDAQFALISEAFAPSRARFEYSNDSKIRLQYCENETVRARDWHAHDTEGLWTRDGQVMTSQELFGAPERTSNSPARFDQKPMVAVGWELAELVGRHMSTAAVQYRLPTEAEWERAARGCFRGASYPWGDAPPDVMRADFGHFGAFFLRPSRVFPPNDYFLYSMAGGVWEWCADHYDASFYFDSPEESPLCVLGEEIPDRGHVLRGGSWADCAEVLRVSFRSADTRGSSPNVGFRLVRVPVTG</sequence>
<evidence type="ECO:0000259" key="1">
    <source>
        <dbReference type="Pfam" id="PF03781"/>
    </source>
</evidence>
<organism evidence="2 3">
    <name type="scientific">Hyalangium minutum</name>
    <dbReference type="NCBI Taxonomy" id="394096"/>
    <lineage>
        <taxon>Bacteria</taxon>
        <taxon>Pseudomonadati</taxon>
        <taxon>Myxococcota</taxon>
        <taxon>Myxococcia</taxon>
        <taxon>Myxococcales</taxon>
        <taxon>Cystobacterineae</taxon>
        <taxon>Archangiaceae</taxon>
        <taxon>Hyalangium</taxon>
    </lineage>
</organism>
<dbReference type="RefSeq" id="WP_044199345.1">
    <property type="nucleotide sequence ID" value="NZ_JMCB01000031.1"/>
</dbReference>
<dbReference type="InterPro" id="IPR016187">
    <property type="entry name" value="CTDL_fold"/>
</dbReference>
<dbReference type="STRING" id="394096.DB31_6012"/>
<feature type="domain" description="Sulfatase-modifying factor enzyme-like" evidence="1">
    <location>
        <begin position="61"/>
        <end position="350"/>
    </location>
</feature>
<dbReference type="Gene3D" id="3.90.1580.10">
    <property type="entry name" value="paralog of FGE (formylglycine-generating enzyme)"/>
    <property type="match status" value="1"/>
</dbReference>
<comment type="caution">
    <text evidence="2">The sequence shown here is derived from an EMBL/GenBank/DDBJ whole genome shotgun (WGS) entry which is preliminary data.</text>
</comment>
<dbReference type="PANTHER" id="PTHR23150">
    <property type="entry name" value="SULFATASE MODIFYING FACTOR 1, 2"/>
    <property type="match status" value="1"/>
</dbReference>
<dbReference type="PANTHER" id="PTHR23150:SF19">
    <property type="entry name" value="FORMYLGLYCINE-GENERATING ENZYME"/>
    <property type="match status" value="1"/>
</dbReference>
<dbReference type="GO" id="GO:0120147">
    <property type="term" value="F:formylglycine-generating oxidase activity"/>
    <property type="evidence" value="ECO:0007669"/>
    <property type="project" value="TreeGrafter"/>
</dbReference>